<dbReference type="SUPFAM" id="SSF56112">
    <property type="entry name" value="Protein kinase-like (PK-like)"/>
    <property type="match status" value="1"/>
</dbReference>
<evidence type="ECO:0000256" key="1">
    <source>
        <dbReference type="SAM" id="MobiDB-lite"/>
    </source>
</evidence>
<dbReference type="InParanoid" id="H3H0I9"/>
<dbReference type="PROSITE" id="PS00108">
    <property type="entry name" value="PROTEIN_KINASE_ST"/>
    <property type="match status" value="1"/>
</dbReference>
<organism evidence="5 6">
    <name type="scientific">Phytophthora ramorum</name>
    <name type="common">Sudden oak death agent</name>
    <dbReference type="NCBI Taxonomy" id="164328"/>
    <lineage>
        <taxon>Eukaryota</taxon>
        <taxon>Sar</taxon>
        <taxon>Stramenopiles</taxon>
        <taxon>Oomycota</taxon>
        <taxon>Peronosporomycetes</taxon>
        <taxon>Peronosporales</taxon>
        <taxon>Peronosporaceae</taxon>
        <taxon>Phytophthora</taxon>
    </lineage>
</organism>
<dbReference type="InterPro" id="IPR011009">
    <property type="entry name" value="Kinase-like_dom_sf"/>
</dbReference>
<feature type="transmembrane region" description="Helical" evidence="2">
    <location>
        <begin position="237"/>
        <end position="261"/>
    </location>
</feature>
<dbReference type="Proteomes" id="UP000005238">
    <property type="component" value="Unassembled WGS sequence"/>
</dbReference>
<reference evidence="6" key="1">
    <citation type="journal article" date="2006" name="Science">
        <title>Phytophthora genome sequences uncover evolutionary origins and mechanisms of pathogenesis.</title>
        <authorList>
            <person name="Tyler B.M."/>
            <person name="Tripathy S."/>
            <person name="Zhang X."/>
            <person name="Dehal P."/>
            <person name="Jiang R.H."/>
            <person name="Aerts A."/>
            <person name="Arredondo F.D."/>
            <person name="Baxter L."/>
            <person name="Bensasson D."/>
            <person name="Beynon J.L."/>
            <person name="Chapman J."/>
            <person name="Damasceno C.M."/>
            <person name="Dorrance A.E."/>
            <person name="Dou D."/>
            <person name="Dickerman A.W."/>
            <person name="Dubchak I.L."/>
            <person name="Garbelotto M."/>
            <person name="Gijzen M."/>
            <person name="Gordon S.G."/>
            <person name="Govers F."/>
            <person name="Grunwald N.J."/>
            <person name="Huang W."/>
            <person name="Ivors K.L."/>
            <person name="Jones R.W."/>
            <person name="Kamoun S."/>
            <person name="Krampis K."/>
            <person name="Lamour K.H."/>
            <person name="Lee M.K."/>
            <person name="McDonald W.H."/>
            <person name="Medina M."/>
            <person name="Meijer H.J."/>
            <person name="Nordberg E.K."/>
            <person name="Maclean D.J."/>
            <person name="Ospina-Giraldo M.D."/>
            <person name="Morris P.F."/>
            <person name="Phuntumart V."/>
            <person name="Putnam N.H."/>
            <person name="Rash S."/>
            <person name="Rose J.K."/>
            <person name="Sakihama Y."/>
            <person name="Salamov A.A."/>
            <person name="Savidor A."/>
            <person name="Scheuring C.F."/>
            <person name="Smith B.M."/>
            <person name="Sobral B.W."/>
            <person name="Terry A."/>
            <person name="Torto-Alalibo T.A."/>
            <person name="Win J."/>
            <person name="Xu Z."/>
            <person name="Zhang H."/>
            <person name="Grigoriev I.V."/>
            <person name="Rokhsar D.S."/>
            <person name="Boore J.L."/>
        </authorList>
    </citation>
    <scope>NUCLEOTIDE SEQUENCE [LARGE SCALE GENOMIC DNA]</scope>
    <source>
        <strain evidence="6">Pr102</strain>
    </source>
</reference>
<dbReference type="PROSITE" id="PS50011">
    <property type="entry name" value="PROTEIN_KINASE_DOM"/>
    <property type="match status" value="1"/>
</dbReference>
<dbReference type="PANTHER" id="PTHR44329:SF214">
    <property type="entry name" value="PROTEIN KINASE DOMAIN-CONTAINING PROTEIN"/>
    <property type="match status" value="1"/>
</dbReference>
<keyword evidence="2" id="KW-0472">Membrane</keyword>
<dbReference type="Gene3D" id="1.10.510.10">
    <property type="entry name" value="Transferase(Phosphotransferase) domain 1"/>
    <property type="match status" value="1"/>
</dbReference>
<proteinExistence type="predicted"/>
<keyword evidence="2" id="KW-1133">Transmembrane helix</keyword>
<protein>
    <recommendedName>
        <fullName evidence="4">Protein kinase domain-containing protein</fullName>
    </recommendedName>
</protein>
<dbReference type="PANTHER" id="PTHR44329">
    <property type="entry name" value="SERINE/THREONINE-PROTEIN KINASE TNNI3K-RELATED"/>
    <property type="match status" value="1"/>
</dbReference>
<feature type="chain" id="PRO_5003587168" description="Protein kinase domain-containing protein" evidence="3">
    <location>
        <begin position="23"/>
        <end position="515"/>
    </location>
</feature>
<keyword evidence="6" id="KW-1185">Reference proteome</keyword>
<evidence type="ECO:0000256" key="3">
    <source>
        <dbReference type="SAM" id="SignalP"/>
    </source>
</evidence>
<dbReference type="STRING" id="164328.H3H0I9"/>
<sequence length="515" mass="55342">MNARVGLLLGVVVASLASLVQSRTVAFTSYYEGTGCTGIPQFIYEEDVDGCDFVECQALTIGGSTNSSKVDCYQNDRGETAAIYADVDAPYVIQEQYTPPNTCDTLVNALAFYADGVCRVLPNITSYAASIAVVNADLSLELQLFDDTECTESVSDMSIPSSDVGWTCLVGYSSSYGLVFYTTASETYNSMSSDANASTTGSDFVIVAAGSHSASAASTSEPSTNSTNTSSTSNSSVSGGVIAAIVVGGIVVICLIATLVWRRRSSRSGSKNDYDEELMTAGTSQQTGKLGEGASLWNDEVIVAARIPREKVLLQERISRGGYGEVYVGTFNGQQVAVKMLLAETRKRIQNVNEFLAEVKLMATLEHPRIVELIGVAWDSFADLCVVSEFMGGGDLRALLNRYQDERRPIGFDPSKAKIALHVAHALTYMHSLEPPIVHRDLKSKNILLTHELDAKLTDFGVSRTRVDQTMTAGVGTSLWMAPEMMTGEKYDEKADIFSFGVVLSELDSHALPAS</sequence>
<dbReference type="InterPro" id="IPR051681">
    <property type="entry name" value="Ser/Thr_Kinases-Pseudokinases"/>
</dbReference>
<dbReference type="InterPro" id="IPR000719">
    <property type="entry name" value="Prot_kinase_dom"/>
</dbReference>
<dbReference type="GO" id="GO:0005524">
    <property type="term" value="F:ATP binding"/>
    <property type="evidence" value="ECO:0007669"/>
    <property type="project" value="InterPro"/>
</dbReference>
<dbReference type="AlphaFoldDB" id="H3H0I9"/>
<dbReference type="EMBL" id="DS566090">
    <property type="status" value="NOT_ANNOTATED_CDS"/>
    <property type="molecule type" value="Genomic_DNA"/>
</dbReference>
<feature type="region of interest" description="Disordered" evidence="1">
    <location>
        <begin position="215"/>
        <end position="236"/>
    </location>
</feature>
<feature type="domain" description="Protein kinase" evidence="4">
    <location>
        <begin position="312"/>
        <end position="515"/>
    </location>
</feature>
<evidence type="ECO:0000259" key="4">
    <source>
        <dbReference type="PROSITE" id="PS50011"/>
    </source>
</evidence>
<dbReference type="GO" id="GO:0007165">
    <property type="term" value="P:signal transduction"/>
    <property type="evidence" value="ECO:0000318"/>
    <property type="project" value="GO_Central"/>
</dbReference>
<accession>H3H0I9</accession>
<dbReference type="GO" id="GO:0004674">
    <property type="term" value="F:protein serine/threonine kinase activity"/>
    <property type="evidence" value="ECO:0000318"/>
    <property type="project" value="GO_Central"/>
</dbReference>
<keyword evidence="3" id="KW-0732">Signal</keyword>
<dbReference type="VEuPathDB" id="FungiDB:KRP23_9504"/>
<dbReference type="Pfam" id="PF00069">
    <property type="entry name" value="Pkinase"/>
    <property type="match status" value="1"/>
</dbReference>
<evidence type="ECO:0000313" key="5">
    <source>
        <dbReference type="EnsemblProtists" id="Phyra83679"/>
    </source>
</evidence>
<dbReference type="EnsemblProtists" id="Phyra83679">
    <property type="protein sequence ID" value="Phyra83679"/>
    <property type="gene ID" value="Phyra83679"/>
</dbReference>
<dbReference type="InterPro" id="IPR008271">
    <property type="entry name" value="Ser/Thr_kinase_AS"/>
</dbReference>
<reference evidence="5" key="2">
    <citation type="submission" date="2015-06" db="UniProtKB">
        <authorList>
            <consortium name="EnsemblProtists"/>
        </authorList>
    </citation>
    <scope>IDENTIFICATION</scope>
    <source>
        <strain evidence="5">Pr102</strain>
    </source>
</reference>
<keyword evidence="2" id="KW-0812">Transmembrane</keyword>
<feature type="signal peptide" evidence="3">
    <location>
        <begin position="1"/>
        <end position="22"/>
    </location>
</feature>
<dbReference type="VEuPathDB" id="FungiDB:KRP22_13844"/>
<dbReference type="SMART" id="SM00220">
    <property type="entry name" value="S_TKc"/>
    <property type="match status" value="1"/>
</dbReference>
<name>H3H0I9_PHYRM</name>
<dbReference type="OMA" id="ISNPCFW"/>
<dbReference type="VEuPathDB" id="FungiDB:KRP22_7028"/>
<dbReference type="HOGENOM" id="CLU_000288_63_45_1"/>
<dbReference type="VEuPathDB" id="FungiDB:KRP23_11023"/>
<evidence type="ECO:0000256" key="2">
    <source>
        <dbReference type="SAM" id="Phobius"/>
    </source>
</evidence>
<dbReference type="eggNOG" id="KOG0192">
    <property type="taxonomic scope" value="Eukaryota"/>
</dbReference>
<evidence type="ECO:0000313" key="6">
    <source>
        <dbReference type="Proteomes" id="UP000005238"/>
    </source>
</evidence>